<proteinExistence type="predicted"/>
<protein>
    <submittedName>
        <fullName evidence="1">Regulatory protein GemA</fullName>
    </submittedName>
</protein>
<organism evidence="1 2">
    <name type="scientific">Parasedimentitalea psychrophila</name>
    <dbReference type="NCBI Taxonomy" id="2997337"/>
    <lineage>
        <taxon>Bacteria</taxon>
        <taxon>Pseudomonadati</taxon>
        <taxon>Pseudomonadota</taxon>
        <taxon>Alphaproteobacteria</taxon>
        <taxon>Rhodobacterales</taxon>
        <taxon>Paracoccaceae</taxon>
        <taxon>Parasedimentitalea</taxon>
    </lineage>
</organism>
<accession>A0A9Y2L1B0</accession>
<dbReference type="KEGG" id="ppso:QPJ95_21540"/>
<gene>
    <name evidence="1" type="ORF">QPJ95_21540</name>
</gene>
<dbReference type="InterPro" id="IPR009363">
    <property type="entry name" value="Phage_Mu_Gp16"/>
</dbReference>
<name>A0A9Y2L1B0_9RHOB</name>
<dbReference type="RefSeq" id="WP_270919924.1">
    <property type="nucleotide sequence ID" value="NZ_CP127247.1"/>
</dbReference>
<sequence length="152" mass="17091">MTRALQQKIHVGCRQLGLDGDARRALQLVETGKASMKDMDGADLLKVIKRLKKDGFKTSSKGITKKHKAATRPDLRLIHVLWTKLGETGALRDPSRAGLNKFIRARFGNTWSSVPADVDMLRQWPQIDAVIQALKCWGDRAGIDFDWSEHRS</sequence>
<keyword evidence="2" id="KW-1185">Reference proteome</keyword>
<dbReference type="AlphaFoldDB" id="A0A9Y2L1B0"/>
<reference evidence="1 2" key="1">
    <citation type="submission" date="2023-06" db="EMBL/GenBank/DDBJ databases">
        <title>Parasedimentitalea psychrophila sp. nov., a psychrophilic bacterium isolated from deep-sea sediment.</title>
        <authorList>
            <person name="Li A."/>
        </authorList>
    </citation>
    <scope>NUCLEOTIDE SEQUENCE [LARGE SCALE GENOMIC DNA]</scope>
    <source>
        <strain evidence="1 2">QS115</strain>
    </source>
</reference>
<dbReference type="Proteomes" id="UP001238334">
    <property type="component" value="Chromosome"/>
</dbReference>
<dbReference type="EMBL" id="CP127247">
    <property type="protein sequence ID" value="WIY25039.1"/>
    <property type="molecule type" value="Genomic_DNA"/>
</dbReference>
<evidence type="ECO:0000313" key="1">
    <source>
        <dbReference type="EMBL" id="WIY25039.1"/>
    </source>
</evidence>
<evidence type="ECO:0000313" key="2">
    <source>
        <dbReference type="Proteomes" id="UP001238334"/>
    </source>
</evidence>
<dbReference type="Pfam" id="PF06252">
    <property type="entry name" value="GemA"/>
    <property type="match status" value="1"/>
</dbReference>